<evidence type="ECO:0000313" key="1">
    <source>
        <dbReference type="EMBL" id="NIH53051.1"/>
    </source>
</evidence>
<sequence length="128" mass="13683">MNSITLTSVTRASLTDASAVPTTTSSATAFPIPQTDSTRIAELTELSALFQQQLARLFPSFTVVPLRTGALRVCLASGQLFGYVQPIVEGEDIVYRAQLHRAGTALNRPLGDFSRIEDALDSLARTAG</sequence>
<gene>
    <name evidence="1" type="ORF">FHX76_000919</name>
</gene>
<evidence type="ECO:0000313" key="2">
    <source>
        <dbReference type="Proteomes" id="UP000541033"/>
    </source>
</evidence>
<dbReference type="Proteomes" id="UP000541033">
    <property type="component" value="Unassembled WGS sequence"/>
</dbReference>
<dbReference type="RefSeq" id="WP_167148349.1">
    <property type="nucleotide sequence ID" value="NZ_JAAMOX010000001.1"/>
</dbReference>
<organism evidence="1 2">
    <name type="scientific">Lysinibacter cavernae</name>
    <dbReference type="NCBI Taxonomy" id="1640652"/>
    <lineage>
        <taxon>Bacteria</taxon>
        <taxon>Bacillati</taxon>
        <taxon>Actinomycetota</taxon>
        <taxon>Actinomycetes</taxon>
        <taxon>Micrococcales</taxon>
        <taxon>Microbacteriaceae</taxon>
        <taxon>Lysinibacter</taxon>
    </lineage>
</organism>
<name>A0A7X5QZZ0_9MICO</name>
<accession>A0A7X5QZZ0</accession>
<keyword evidence="2" id="KW-1185">Reference proteome</keyword>
<reference evidence="1 2" key="1">
    <citation type="submission" date="2020-02" db="EMBL/GenBank/DDBJ databases">
        <title>Sequencing the genomes of 1000 actinobacteria strains.</title>
        <authorList>
            <person name="Klenk H.-P."/>
        </authorList>
    </citation>
    <scope>NUCLEOTIDE SEQUENCE [LARGE SCALE GENOMIC DNA]</scope>
    <source>
        <strain evidence="1 2">DSM 27960</strain>
    </source>
</reference>
<comment type="caution">
    <text evidence="1">The sequence shown here is derived from an EMBL/GenBank/DDBJ whole genome shotgun (WGS) entry which is preliminary data.</text>
</comment>
<dbReference type="AlphaFoldDB" id="A0A7X5QZZ0"/>
<protein>
    <submittedName>
        <fullName evidence="1">Uncharacterized protein</fullName>
    </submittedName>
</protein>
<proteinExistence type="predicted"/>
<dbReference type="EMBL" id="JAAMOX010000001">
    <property type="protein sequence ID" value="NIH53051.1"/>
    <property type="molecule type" value="Genomic_DNA"/>
</dbReference>